<name>A0AAE0EXQ5_9CHLO</name>
<dbReference type="SUPFAM" id="SSF51206">
    <property type="entry name" value="cAMP-binding domain-like"/>
    <property type="match status" value="3"/>
</dbReference>
<protein>
    <recommendedName>
        <fullName evidence="1">Cyclic nucleotide-binding domain-containing protein</fullName>
    </recommendedName>
</protein>
<dbReference type="PANTHER" id="PTHR11635">
    <property type="entry name" value="CAMP-DEPENDENT PROTEIN KINASE REGULATORY CHAIN"/>
    <property type="match status" value="1"/>
</dbReference>
<dbReference type="InterPro" id="IPR050503">
    <property type="entry name" value="cAMP-dep_PK_reg_su-like"/>
</dbReference>
<keyword evidence="3" id="KW-1185">Reference proteome</keyword>
<feature type="non-terminal residue" evidence="2">
    <location>
        <position position="436"/>
    </location>
</feature>
<dbReference type="EMBL" id="LGRX02032314">
    <property type="protein sequence ID" value="KAK3244074.1"/>
    <property type="molecule type" value="Genomic_DNA"/>
</dbReference>
<dbReference type="Pfam" id="PF00027">
    <property type="entry name" value="cNMP_binding"/>
    <property type="match status" value="2"/>
</dbReference>
<organism evidence="2 3">
    <name type="scientific">Cymbomonas tetramitiformis</name>
    <dbReference type="NCBI Taxonomy" id="36881"/>
    <lineage>
        <taxon>Eukaryota</taxon>
        <taxon>Viridiplantae</taxon>
        <taxon>Chlorophyta</taxon>
        <taxon>Pyramimonadophyceae</taxon>
        <taxon>Pyramimonadales</taxon>
        <taxon>Pyramimonadaceae</taxon>
        <taxon>Cymbomonas</taxon>
    </lineage>
</organism>
<dbReference type="AlphaFoldDB" id="A0AAE0EXQ5"/>
<evidence type="ECO:0000313" key="3">
    <source>
        <dbReference type="Proteomes" id="UP001190700"/>
    </source>
</evidence>
<proteinExistence type="predicted"/>
<accession>A0AAE0EXQ5</accession>
<dbReference type="InterPro" id="IPR018490">
    <property type="entry name" value="cNMP-bd_dom_sf"/>
</dbReference>
<dbReference type="InterPro" id="IPR000595">
    <property type="entry name" value="cNMP-bd_dom"/>
</dbReference>
<dbReference type="SMART" id="SM00100">
    <property type="entry name" value="cNMP"/>
    <property type="match status" value="2"/>
</dbReference>
<dbReference type="InterPro" id="IPR014710">
    <property type="entry name" value="RmlC-like_jellyroll"/>
</dbReference>
<dbReference type="Proteomes" id="UP001190700">
    <property type="component" value="Unassembled WGS sequence"/>
</dbReference>
<feature type="domain" description="Cyclic nucleotide-binding" evidence="1">
    <location>
        <begin position="103"/>
        <end position="237"/>
    </location>
</feature>
<dbReference type="GO" id="GO:0005952">
    <property type="term" value="C:cAMP-dependent protein kinase complex"/>
    <property type="evidence" value="ECO:0007669"/>
    <property type="project" value="InterPro"/>
</dbReference>
<dbReference type="PROSITE" id="PS50042">
    <property type="entry name" value="CNMP_BINDING_3"/>
    <property type="match status" value="2"/>
</dbReference>
<dbReference type="CDD" id="cd00038">
    <property type="entry name" value="CAP_ED"/>
    <property type="match status" value="2"/>
</dbReference>
<evidence type="ECO:0000259" key="1">
    <source>
        <dbReference type="PROSITE" id="PS50042"/>
    </source>
</evidence>
<comment type="caution">
    <text evidence="2">The sequence shown here is derived from an EMBL/GenBank/DDBJ whole genome shotgun (WGS) entry which is preliminary data.</text>
</comment>
<feature type="domain" description="Cyclic nucleotide-binding" evidence="1">
    <location>
        <begin position="238"/>
        <end position="335"/>
    </location>
</feature>
<sequence length="436" mass="48599">MGCTNSKNDEAFLNDLFVCNYAQLCTYQPPDRQDEVLIYKQKCPKKKWEVVLKILRKVRKAVAGFAENGSRIVVLPNIPKSLESKALILQACAKSPLFETLPLNQSIMDELVDCMEPLFVKADTDIIVRGDQKHNDKFYIVETGRCEVSPEKEPSEQDALLSGVDGPDSPKKVCPYRAYGPGDAFGEVALLYNSNRPSTITAKTDCKLWFLKSRYYARLKRQHVQKAREEKVQLLQSSLRTLNRMQCNLLVDGLEDVQFEPTAIIMKAGEEADRFFIIKHGTVSVSVSENDPAMEVSSGYFGEIALYGTKRTATVTAVTTTHCMCLKREVMTSILAHPYILVRVEELRRVTVLSQLHEQSLAQMAIQCTTHEVGAGNVLCEKGEAVDCLHILEAGMCKYKTSQLKVSPPLTSSRSTFRMAGRGAVHVTGRGAVHVT</sequence>
<dbReference type="Gene3D" id="2.60.120.10">
    <property type="entry name" value="Jelly Rolls"/>
    <property type="match status" value="3"/>
</dbReference>
<dbReference type="PANTHER" id="PTHR11635:SF152">
    <property type="entry name" value="CAMP-DEPENDENT PROTEIN KINASE TYPE I REGULATORY SUBUNIT-RELATED"/>
    <property type="match status" value="1"/>
</dbReference>
<dbReference type="GO" id="GO:0005829">
    <property type="term" value="C:cytosol"/>
    <property type="evidence" value="ECO:0007669"/>
    <property type="project" value="TreeGrafter"/>
</dbReference>
<reference evidence="2 3" key="1">
    <citation type="journal article" date="2015" name="Genome Biol. Evol.">
        <title>Comparative Genomics of a Bacterivorous Green Alga Reveals Evolutionary Causalities and Consequences of Phago-Mixotrophic Mode of Nutrition.</title>
        <authorList>
            <person name="Burns J.A."/>
            <person name="Paasch A."/>
            <person name="Narechania A."/>
            <person name="Kim E."/>
        </authorList>
    </citation>
    <scope>NUCLEOTIDE SEQUENCE [LARGE SCALE GENOMIC DNA]</scope>
    <source>
        <strain evidence="2 3">PLY_AMNH</strain>
    </source>
</reference>
<evidence type="ECO:0000313" key="2">
    <source>
        <dbReference type="EMBL" id="KAK3244074.1"/>
    </source>
</evidence>
<gene>
    <name evidence="2" type="ORF">CYMTET_46301</name>
</gene>